<evidence type="ECO:0000256" key="1">
    <source>
        <dbReference type="SAM" id="MobiDB-lite"/>
    </source>
</evidence>
<feature type="region of interest" description="Disordered" evidence="1">
    <location>
        <begin position="1"/>
        <end position="32"/>
    </location>
</feature>
<name>A0ABQ3GD35_9MICC</name>
<dbReference type="InterPro" id="IPR045596">
    <property type="entry name" value="DUF6459"/>
</dbReference>
<dbReference type="EMBL" id="BMXK01000002">
    <property type="protein sequence ID" value="GHD00878.1"/>
    <property type="molecule type" value="Genomic_DNA"/>
</dbReference>
<gene>
    <name evidence="2" type="ORF">GCM10008096_04320</name>
</gene>
<dbReference type="Pfam" id="PF20060">
    <property type="entry name" value="DUF6459"/>
    <property type="match status" value="1"/>
</dbReference>
<reference evidence="3" key="1">
    <citation type="journal article" date="2019" name="Int. J. Syst. Evol. Microbiol.">
        <title>The Global Catalogue of Microorganisms (GCM) 10K type strain sequencing project: providing services to taxonomists for standard genome sequencing and annotation.</title>
        <authorList>
            <consortium name="The Broad Institute Genomics Platform"/>
            <consortium name="The Broad Institute Genome Sequencing Center for Infectious Disease"/>
            <person name="Wu L."/>
            <person name="Ma J."/>
        </authorList>
    </citation>
    <scope>NUCLEOTIDE SEQUENCE [LARGE SCALE GENOMIC DNA]</scope>
    <source>
        <strain evidence="3">KCTC 19466</strain>
    </source>
</reference>
<evidence type="ECO:0000313" key="3">
    <source>
        <dbReference type="Proteomes" id="UP000642819"/>
    </source>
</evidence>
<proteinExistence type="predicted"/>
<accession>A0ABQ3GD35</accession>
<feature type="compositionally biased region" description="Acidic residues" evidence="1">
    <location>
        <begin position="1"/>
        <end position="17"/>
    </location>
</feature>
<protein>
    <recommendedName>
        <fullName evidence="4">Energy transducer TonB</fullName>
    </recommendedName>
</protein>
<organism evidence="2 3">
    <name type="scientific">Zhihengliuella salsuginis</name>
    <dbReference type="NCBI Taxonomy" id="578222"/>
    <lineage>
        <taxon>Bacteria</taxon>
        <taxon>Bacillati</taxon>
        <taxon>Actinomycetota</taxon>
        <taxon>Actinomycetes</taxon>
        <taxon>Micrococcales</taxon>
        <taxon>Micrococcaceae</taxon>
        <taxon>Zhihengliuella</taxon>
    </lineage>
</organism>
<dbReference type="Proteomes" id="UP000642819">
    <property type="component" value="Unassembled WGS sequence"/>
</dbReference>
<sequence>MTALADNEEPLQPDGESDLSGPTLPDLLATSNSQKPLRVIHLSELHHQSASQSQPVRRFSDLLEGREEPSATIMPFPTRRAQARVDAPDQQSEAASRPVPSDQWQAPPESLAAERLKRRLAAEHQQISKIARVVSQCAFEVLSGNRSLTQMNRWLDLPTMERLRERVSLTLAGPQTASTRVKRTTTVRRSRLCRISDDVYEATVTVQCHDRIRAAALRLERRRGQWRVNALELG</sequence>
<comment type="caution">
    <text evidence="2">The sequence shown here is derived from an EMBL/GenBank/DDBJ whole genome shotgun (WGS) entry which is preliminary data.</text>
</comment>
<feature type="region of interest" description="Disordered" evidence="1">
    <location>
        <begin position="66"/>
        <end position="106"/>
    </location>
</feature>
<dbReference type="RefSeq" id="WP_189348486.1">
    <property type="nucleotide sequence ID" value="NZ_BMXK01000002.1"/>
</dbReference>
<evidence type="ECO:0008006" key="4">
    <source>
        <dbReference type="Google" id="ProtNLM"/>
    </source>
</evidence>
<evidence type="ECO:0000313" key="2">
    <source>
        <dbReference type="EMBL" id="GHD00878.1"/>
    </source>
</evidence>
<keyword evidence="3" id="KW-1185">Reference proteome</keyword>